<sequence>MAARASADDVEGDHSTVADPKMEASQHAHDTQRHNAFAELMKPKPKSLSTHKNMDSRSARTTQHGRDGLRPYTVEPESFPDSRVVHYDDKFVVINDLFPKATVHLLILPRDSKKNVLRGQDAFEDAEFLADCRKMEAKVRIMVAAELRRRLGKYSAAEVPHRAAWDADPIPDVLPPGRDWKSEVMSGTHANPSMNHLHIHVLSRDMHSQCMKKTNHYQSFTTDFFIRMHEYPLADDDQRRDYGWFPKEMICWRCGKNFGNKMAKLKDHLEEEFEEWKRE</sequence>
<dbReference type="GO" id="GO:0000012">
    <property type="term" value="P:single strand break repair"/>
    <property type="evidence" value="ECO:0007669"/>
    <property type="project" value="TreeGrafter"/>
</dbReference>
<comment type="catalytic activity">
    <reaction evidence="13">
        <text>a 3'-end 2'-deoxyribonucleotide-3'-diphospho-5'-guanosine-DNA + H2O = a 3'-end 2'-deoxyribonucleotide 3'-phosphate-DNA + GMP + 2 H(+)</text>
        <dbReference type="Rhea" id="RHEA:52140"/>
        <dbReference type="Rhea" id="RHEA-COMP:13186"/>
        <dbReference type="Rhea" id="RHEA-COMP:13187"/>
        <dbReference type="ChEBI" id="CHEBI:15377"/>
        <dbReference type="ChEBI" id="CHEBI:15378"/>
        <dbReference type="ChEBI" id="CHEBI:58115"/>
        <dbReference type="ChEBI" id="CHEBI:136419"/>
        <dbReference type="ChEBI" id="CHEBI:136420"/>
        <dbReference type="EC" id="3.6.1.72"/>
    </reaction>
</comment>
<evidence type="ECO:0000256" key="10">
    <source>
        <dbReference type="ARBA" id="ARBA00023125"/>
    </source>
</evidence>
<dbReference type="SUPFAM" id="SSF54197">
    <property type="entry name" value="HIT-like"/>
    <property type="match status" value="1"/>
</dbReference>
<dbReference type="GO" id="GO:1990165">
    <property type="term" value="F:single-strand break-containing DNA binding"/>
    <property type="evidence" value="ECO:0007669"/>
    <property type="project" value="TreeGrafter"/>
</dbReference>
<evidence type="ECO:0000256" key="14">
    <source>
        <dbReference type="ARBA" id="ARBA00044639"/>
    </source>
</evidence>
<keyword evidence="23" id="KW-1185">Reference proteome</keyword>
<feature type="domain" description="Aprataxin C2HE/C2H2/C2HC zinc finger" evidence="21">
    <location>
        <begin position="221"/>
        <end position="275"/>
    </location>
</feature>
<evidence type="ECO:0000256" key="3">
    <source>
        <dbReference type="ARBA" id="ARBA00012495"/>
    </source>
</evidence>
<evidence type="ECO:0000256" key="19">
    <source>
        <dbReference type="SAM" id="MobiDB-lite"/>
    </source>
</evidence>
<accession>A0AAJ0GJY5</accession>
<feature type="compositionally biased region" description="Basic and acidic residues" evidence="19">
    <location>
        <begin position="12"/>
        <end position="33"/>
    </location>
</feature>
<evidence type="ECO:0000256" key="7">
    <source>
        <dbReference type="ARBA" id="ARBA00022763"/>
    </source>
</evidence>
<dbReference type="InterPro" id="IPR032566">
    <property type="entry name" value="Znf-C2HE"/>
</dbReference>
<evidence type="ECO:0000256" key="17">
    <source>
        <dbReference type="ARBA" id="ARBA00068941"/>
    </source>
</evidence>
<feature type="domain" description="HIT" evidence="20">
    <location>
        <begin position="81"/>
        <end position="206"/>
    </location>
</feature>
<dbReference type="EC" id="3.6.1.72" evidence="3"/>
<organism evidence="22 23">
    <name type="scientific">Extremus antarcticus</name>
    <dbReference type="NCBI Taxonomy" id="702011"/>
    <lineage>
        <taxon>Eukaryota</taxon>
        <taxon>Fungi</taxon>
        <taxon>Dikarya</taxon>
        <taxon>Ascomycota</taxon>
        <taxon>Pezizomycotina</taxon>
        <taxon>Dothideomycetes</taxon>
        <taxon>Dothideomycetidae</taxon>
        <taxon>Mycosphaerellales</taxon>
        <taxon>Extremaceae</taxon>
        <taxon>Extremus</taxon>
    </lineage>
</organism>
<dbReference type="EC" id="3.6.1.71" evidence="4"/>
<dbReference type="Pfam" id="PF16278">
    <property type="entry name" value="zf-C2HE"/>
    <property type="match status" value="1"/>
</dbReference>
<dbReference type="Proteomes" id="UP001271007">
    <property type="component" value="Unassembled WGS sequence"/>
</dbReference>
<comment type="catalytic activity">
    <reaction evidence="15">
        <text>a 5'-end adenosine-5'-diphospho-5'-ribonucleoside-2'-deoxyribonucleotide-DNA + H2O = a 5'-end 5'-phospho-ribonucleoside-2'-deoxyribonucleotide-DNA + AMP + 2 H(+)</text>
        <dbReference type="Rhea" id="RHEA:52132"/>
        <dbReference type="Rhea" id="RHEA-COMP:13182"/>
        <dbReference type="Rhea" id="RHEA-COMP:13183"/>
        <dbReference type="ChEBI" id="CHEBI:15377"/>
        <dbReference type="ChEBI" id="CHEBI:15378"/>
        <dbReference type="ChEBI" id="CHEBI:136414"/>
        <dbReference type="ChEBI" id="CHEBI:136415"/>
        <dbReference type="ChEBI" id="CHEBI:456215"/>
        <dbReference type="EC" id="3.6.1.71"/>
    </reaction>
</comment>
<dbReference type="GO" id="GO:0033699">
    <property type="term" value="F:DNA 5'-adenosine monophosphate hydrolase activity"/>
    <property type="evidence" value="ECO:0007669"/>
    <property type="project" value="UniProtKB-EC"/>
</dbReference>
<evidence type="ECO:0000256" key="13">
    <source>
        <dbReference type="ARBA" id="ARBA00024601"/>
    </source>
</evidence>
<feature type="region of interest" description="Disordered" evidence="19">
    <location>
        <begin position="1"/>
        <end position="75"/>
    </location>
</feature>
<keyword evidence="9" id="KW-0862">Zinc</keyword>
<evidence type="ECO:0000256" key="8">
    <source>
        <dbReference type="ARBA" id="ARBA00022801"/>
    </source>
</evidence>
<evidence type="ECO:0000256" key="11">
    <source>
        <dbReference type="ARBA" id="ARBA00023204"/>
    </source>
</evidence>
<proteinExistence type="predicted"/>
<evidence type="ECO:0000256" key="15">
    <source>
        <dbReference type="ARBA" id="ARBA00044713"/>
    </source>
</evidence>
<feature type="compositionally biased region" description="Basic and acidic residues" evidence="19">
    <location>
        <begin position="52"/>
        <end position="69"/>
    </location>
</feature>
<evidence type="ECO:0000256" key="2">
    <source>
        <dbReference type="ARBA" id="ARBA00004496"/>
    </source>
</evidence>
<dbReference type="GO" id="GO:0005737">
    <property type="term" value="C:cytoplasm"/>
    <property type="evidence" value="ECO:0007669"/>
    <property type="project" value="UniProtKB-SubCell"/>
</dbReference>
<dbReference type="Pfam" id="PF01230">
    <property type="entry name" value="HIT"/>
    <property type="match status" value="1"/>
</dbReference>
<dbReference type="InterPro" id="IPR036265">
    <property type="entry name" value="HIT-like_sf"/>
</dbReference>
<dbReference type="InterPro" id="IPR011146">
    <property type="entry name" value="HIT-like"/>
</dbReference>
<keyword evidence="7" id="KW-0227">DNA damage</keyword>
<evidence type="ECO:0000256" key="5">
    <source>
        <dbReference type="ARBA" id="ARBA00022490"/>
    </source>
</evidence>
<reference evidence="22" key="1">
    <citation type="submission" date="2023-04" db="EMBL/GenBank/DDBJ databases">
        <title>Black Yeasts Isolated from many extreme environments.</title>
        <authorList>
            <person name="Coleine C."/>
            <person name="Stajich J.E."/>
            <person name="Selbmann L."/>
        </authorList>
    </citation>
    <scope>NUCLEOTIDE SEQUENCE</scope>
    <source>
        <strain evidence="22">CCFEE 5312</strain>
    </source>
</reference>
<dbReference type="FunFam" id="3.30.428.10:FF:000017">
    <property type="entry name" value="Aprataxin-like protein"/>
    <property type="match status" value="1"/>
</dbReference>
<comment type="caution">
    <text evidence="22">The sequence shown here is derived from an EMBL/GenBank/DDBJ whole genome shotgun (WGS) entry which is preliminary data.</text>
</comment>
<evidence type="ECO:0000256" key="1">
    <source>
        <dbReference type="ARBA" id="ARBA00004123"/>
    </source>
</evidence>
<comment type="subcellular location">
    <subcellularLocation>
        <location evidence="2">Cytoplasm</location>
    </subcellularLocation>
    <subcellularLocation>
        <location evidence="1">Nucleus</location>
    </subcellularLocation>
</comment>
<keyword evidence="6" id="KW-0479">Metal-binding</keyword>
<comment type="catalytic activity">
    <reaction evidence="14">
        <text>a 5'-end adenosine-5'-diphospho-5'-2'-deoxyribonucleoside-DNA + H2O = a 5'-end 5'-phospho-2'-deoxyribonucleoside-DNA + AMP + 2 H(+)</text>
        <dbReference type="Rhea" id="RHEA:52128"/>
        <dbReference type="Rhea" id="RHEA-COMP:13180"/>
        <dbReference type="Rhea" id="RHEA-COMP:13181"/>
        <dbReference type="ChEBI" id="CHEBI:15377"/>
        <dbReference type="ChEBI" id="CHEBI:15378"/>
        <dbReference type="ChEBI" id="CHEBI:136412"/>
        <dbReference type="ChEBI" id="CHEBI:136413"/>
        <dbReference type="ChEBI" id="CHEBI:456215"/>
        <dbReference type="EC" id="3.6.1.71"/>
    </reaction>
</comment>
<evidence type="ECO:0000313" key="23">
    <source>
        <dbReference type="Proteomes" id="UP001271007"/>
    </source>
</evidence>
<comment type="function">
    <text evidence="16">DNA-binding protein involved in single-strand DNA break repair, double-strand DNA break repair and base excision repair. Resolves abortive DNA ligation intermediates formed either at base excision sites, or when DNA ligases attempt to repair non-ligatable breaks induced by reactive oxygen species. Catalyzes the release of adenylate groups covalently linked to 5'-phosphate termini, resulting in the production of 5'-phosphate termini that can be efficiently rejoined. Likewise, catalyzes the release of 3'-linked guanosine (DNAppG) and inosine (DNAppI) from DNA, but has higher specific activity with 5'-linked adenosine (AppDNA).</text>
</comment>
<dbReference type="GO" id="GO:0003725">
    <property type="term" value="F:double-stranded RNA binding"/>
    <property type="evidence" value="ECO:0007669"/>
    <property type="project" value="TreeGrafter"/>
</dbReference>
<evidence type="ECO:0000256" key="18">
    <source>
        <dbReference type="ARBA" id="ARBA00076243"/>
    </source>
</evidence>
<keyword evidence="11" id="KW-0234">DNA repair</keyword>
<evidence type="ECO:0000259" key="20">
    <source>
        <dbReference type="Pfam" id="PF01230"/>
    </source>
</evidence>
<dbReference type="GO" id="GO:0120108">
    <property type="term" value="F:DNA-3'-diphospho-5'-guanosine diphosphatase activity"/>
    <property type="evidence" value="ECO:0007669"/>
    <property type="project" value="UniProtKB-EC"/>
</dbReference>
<evidence type="ECO:0000256" key="9">
    <source>
        <dbReference type="ARBA" id="ARBA00022833"/>
    </source>
</evidence>
<dbReference type="GO" id="GO:0030983">
    <property type="term" value="F:mismatched DNA binding"/>
    <property type="evidence" value="ECO:0007669"/>
    <property type="project" value="TreeGrafter"/>
</dbReference>
<keyword evidence="10" id="KW-0238">DNA-binding</keyword>
<dbReference type="PANTHER" id="PTHR12486:SF4">
    <property type="entry name" value="APRATAXIN"/>
    <property type="match status" value="1"/>
</dbReference>
<evidence type="ECO:0000256" key="6">
    <source>
        <dbReference type="ARBA" id="ARBA00022723"/>
    </source>
</evidence>
<dbReference type="GO" id="GO:0003697">
    <property type="term" value="F:single-stranded DNA binding"/>
    <property type="evidence" value="ECO:0007669"/>
    <property type="project" value="TreeGrafter"/>
</dbReference>
<dbReference type="PANTHER" id="PTHR12486">
    <property type="entry name" value="APRATAXIN-RELATED"/>
    <property type="match status" value="1"/>
</dbReference>
<evidence type="ECO:0000259" key="21">
    <source>
        <dbReference type="Pfam" id="PF16278"/>
    </source>
</evidence>
<protein>
    <recommendedName>
        <fullName evidence="17">Aprataxin-like protein</fullName>
        <ecNumber evidence="4">3.6.1.71</ecNumber>
        <ecNumber evidence="3">3.6.1.72</ecNumber>
    </recommendedName>
    <alternativeName>
        <fullName evidence="18">Hit family protein 3</fullName>
    </alternativeName>
</protein>
<evidence type="ECO:0000313" key="22">
    <source>
        <dbReference type="EMBL" id="KAK3059050.1"/>
    </source>
</evidence>
<dbReference type="Gene3D" id="3.30.428.10">
    <property type="entry name" value="HIT-like"/>
    <property type="match status" value="1"/>
</dbReference>
<keyword evidence="8" id="KW-0378">Hydrolase</keyword>
<name>A0AAJ0GJY5_9PEZI</name>
<keyword evidence="5" id="KW-0963">Cytoplasm</keyword>
<evidence type="ECO:0000256" key="12">
    <source>
        <dbReference type="ARBA" id="ARBA00023242"/>
    </source>
</evidence>
<keyword evidence="12" id="KW-0539">Nucleus</keyword>
<evidence type="ECO:0000256" key="16">
    <source>
        <dbReference type="ARBA" id="ARBA00059438"/>
    </source>
</evidence>
<gene>
    <name evidence="22" type="primary">HNT3</name>
    <name evidence="22" type="ORF">LTR09_000616</name>
</gene>
<dbReference type="GO" id="GO:0046872">
    <property type="term" value="F:metal ion binding"/>
    <property type="evidence" value="ECO:0007669"/>
    <property type="project" value="UniProtKB-KW"/>
</dbReference>
<dbReference type="GO" id="GO:0005634">
    <property type="term" value="C:nucleus"/>
    <property type="evidence" value="ECO:0007669"/>
    <property type="project" value="UniProtKB-SubCell"/>
</dbReference>
<dbReference type="EMBL" id="JAWDJX010000001">
    <property type="protein sequence ID" value="KAK3059050.1"/>
    <property type="molecule type" value="Genomic_DNA"/>
</dbReference>
<evidence type="ECO:0000256" key="4">
    <source>
        <dbReference type="ARBA" id="ARBA00012496"/>
    </source>
</evidence>
<dbReference type="AlphaFoldDB" id="A0AAJ0GJY5"/>